<keyword evidence="4" id="KW-1185">Reference proteome</keyword>
<reference evidence="3 4" key="1">
    <citation type="submission" date="2021-03" db="EMBL/GenBank/DDBJ databases">
        <title>Genomic and phenotypic characterization of Chloracidobacterium isolates provides evidence for multiple species.</title>
        <authorList>
            <person name="Saini M.K."/>
            <person name="Costas A.M.G."/>
            <person name="Tank M."/>
            <person name="Bryant D.A."/>
        </authorList>
    </citation>
    <scope>NUCLEOTIDE SEQUENCE [LARGE SCALE GENOMIC DNA]</scope>
    <source>
        <strain evidence="3 4">N</strain>
    </source>
</reference>
<protein>
    <submittedName>
        <fullName evidence="3">Formylglycine-generating enzyme family protein</fullName>
    </submittedName>
</protein>
<dbReference type="RefSeq" id="WP_211423059.1">
    <property type="nucleotide sequence ID" value="NZ_CP072642.1"/>
</dbReference>
<evidence type="ECO:0000313" key="4">
    <source>
        <dbReference type="Proteomes" id="UP000677668"/>
    </source>
</evidence>
<dbReference type="InterPro" id="IPR051043">
    <property type="entry name" value="Sulfatase_Mod_Factor_Kinase"/>
</dbReference>
<sequence length="389" mass="42317">MPNLPVTQVAAQERSTSVGGGKAGGGETTSSPGSGRGRSSSKGARPPAVPCPSGPLAPTVALPAEQLSTVTFESPRLDDKGNTVETVKGETQRFVENLGNQVTLELVAVPGGCFTMGNTVSDETESYDNERPPMRARVFGFYMGRTEVTQAQWREVASWPKVERDLPPSPSKYTGDDLPVDSITWDEAVEFCRRLTKRTGRPYRLPTEAEWEYACRAGAIGLFAYGAVLLPTLENYDGSLPYRGEPAAPPRKKPTPAGSLGVNPFGLADMHGNVREWCLDTYTSRLTGIQAQGAPVRNIRQEEWAQHRTIRGGSWASLPDGCRCSIREGLHREELLTTLGFRVVLSDRYGEGQPIELDNGESGRTSGSLRLNERTSVPAFSHRPEHPHP</sequence>
<dbReference type="EMBL" id="CP072642">
    <property type="protein sequence ID" value="QUV94792.1"/>
    <property type="molecule type" value="Genomic_DNA"/>
</dbReference>
<organism evidence="3 4">
    <name type="scientific">Chloracidobacterium sp. N</name>
    <dbReference type="NCBI Taxonomy" id="2821540"/>
    <lineage>
        <taxon>Bacteria</taxon>
        <taxon>Pseudomonadati</taxon>
        <taxon>Acidobacteriota</taxon>
        <taxon>Terriglobia</taxon>
        <taxon>Terriglobales</taxon>
        <taxon>Acidobacteriaceae</taxon>
        <taxon>Chloracidobacterium</taxon>
        <taxon>Chloracidobacterium aggregatum</taxon>
    </lineage>
</organism>
<dbReference type="PANTHER" id="PTHR23150">
    <property type="entry name" value="SULFATASE MODIFYING FACTOR 1, 2"/>
    <property type="match status" value="1"/>
</dbReference>
<dbReference type="PANTHER" id="PTHR23150:SF19">
    <property type="entry name" value="FORMYLGLYCINE-GENERATING ENZYME"/>
    <property type="match status" value="1"/>
</dbReference>
<proteinExistence type="predicted"/>
<feature type="region of interest" description="Disordered" evidence="1">
    <location>
        <begin position="352"/>
        <end position="389"/>
    </location>
</feature>
<feature type="domain" description="Sulfatase-modifying factor enzyme-like" evidence="2">
    <location>
        <begin position="105"/>
        <end position="344"/>
    </location>
</feature>
<evidence type="ECO:0000256" key="1">
    <source>
        <dbReference type="SAM" id="MobiDB-lite"/>
    </source>
</evidence>
<dbReference type="InterPro" id="IPR042095">
    <property type="entry name" value="SUMF_sf"/>
</dbReference>
<dbReference type="InterPro" id="IPR016187">
    <property type="entry name" value="CTDL_fold"/>
</dbReference>
<evidence type="ECO:0000259" key="2">
    <source>
        <dbReference type="Pfam" id="PF03781"/>
    </source>
</evidence>
<accession>A0ABX8B3W0</accession>
<dbReference type="Proteomes" id="UP000677668">
    <property type="component" value="Chromosome 1"/>
</dbReference>
<dbReference type="InterPro" id="IPR005532">
    <property type="entry name" value="SUMF_dom"/>
</dbReference>
<name>A0ABX8B3W0_9BACT</name>
<evidence type="ECO:0000313" key="3">
    <source>
        <dbReference type="EMBL" id="QUV94792.1"/>
    </source>
</evidence>
<feature type="compositionally biased region" description="Gly residues" evidence="1">
    <location>
        <begin position="18"/>
        <end position="27"/>
    </location>
</feature>
<feature type="region of interest" description="Disordered" evidence="1">
    <location>
        <begin position="1"/>
        <end position="58"/>
    </location>
</feature>
<feature type="compositionally biased region" description="Low complexity" evidence="1">
    <location>
        <begin position="28"/>
        <end position="41"/>
    </location>
</feature>
<gene>
    <name evidence="3" type="ORF">J8C05_04960</name>
</gene>
<dbReference type="Pfam" id="PF03781">
    <property type="entry name" value="FGE-sulfatase"/>
    <property type="match status" value="1"/>
</dbReference>
<dbReference type="Gene3D" id="3.90.1580.10">
    <property type="entry name" value="paralog of FGE (formylglycine-generating enzyme)"/>
    <property type="match status" value="1"/>
</dbReference>
<feature type="compositionally biased region" description="Polar residues" evidence="1">
    <location>
        <begin position="1"/>
        <end position="14"/>
    </location>
</feature>
<dbReference type="SUPFAM" id="SSF56436">
    <property type="entry name" value="C-type lectin-like"/>
    <property type="match status" value="1"/>
</dbReference>